<dbReference type="EMBL" id="BARU01004212">
    <property type="protein sequence ID" value="GAH18968.1"/>
    <property type="molecule type" value="Genomic_DNA"/>
</dbReference>
<gene>
    <name evidence="3" type="ORF">S03H2_08608</name>
</gene>
<dbReference type="Pfam" id="PF13205">
    <property type="entry name" value="Big_5"/>
    <property type="match status" value="1"/>
</dbReference>
<reference evidence="3" key="1">
    <citation type="journal article" date="2014" name="Front. Microbiol.">
        <title>High frequency of phylogenetically diverse reductive dehalogenase-homologous genes in deep subseafloor sedimentary metagenomes.</title>
        <authorList>
            <person name="Kawai M."/>
            <person name="Futagami T."/>
            <person name="Toyoda A."/>
            <person name="Takaki Y."/>
            <person name="Nishi S."/>
            <person name="Hori S."/>
            <person name="Arai W."/>
            <person name="Tsubouchi T."/>
            <person name="Morono Y."/>
            <person name="Uchiyama I."/>
            <person name="Ito T."/>
            <person name="Fujiyama A."/>
            <person name="Inagaki F."/>
            <person name="Takami H."/>
        </authorList>
    </citation>
    <scope>NUCLEOTIDE SEQUENCE</scope>
    <source>
        <strain evidence="3">Expedition CK06-06</strain>
    </source>
</reference>
<evidence type="ECO:0000256" key="1">
    <source>
        <dbReference type="ARBA" id="ARBA00022729"/>
    </source>
</evidence>
<keyword evidence="1" id="KW-0732">Signal</keyword>
<comment type="caution">
    <text evidence="3">The sequence shown here is derived from an EMBL/GenBank/DDBJ whole genome shotgun (WGS) entry which is preliminary data.</text>
</comment>
<sequence>MTLAQEVISTNPAQNAINVNRNTTIKVQFDSLMDGASFNNNTLVVNGLRMGLINGNLNYTNTDTSVTFTPLQNFCAGEIVTVVLTRGIKTAFNNQLYSAFAFSFTAATSNGSGIFAPKIDYETGDHPFSVFSA</sequence>
<name>X1FE21_9ZZZZ</name>
<feature type="non-terminal residue" evidence="3">
    <location>
        <position position="133"/>
    </location>
</feature>
<accession>X1FE21</accession>
<feature type="domain" description="SbsA Ig-like" evidence="2">
    <location>
        <begin position="5"/>
        <end position="105"/>
    </location>
</feature>
<evidence type="ECO:0000313" key="3">
    <source>
        <dbReference type="EMBL" id="GAH18968.1"/>
    </source>
</evidence>
<protein>
    <recommendedName>
        <fullName evidence="2">SbsA Ig-like domain-containing protein</fullName>
    </recommendedName>
</protein>
<dbReference type="Gene3D" id="2.60.40.1220">
    <property type="match status" value="1"/>
</dbReference>
<proteinExistence type="predicted"/>
<evidence type="ECO:0000259" key="2">
    <source>
        <dbReference type="Pfam" id="PF13205"/>
    </source>
</evidence>
<organism evidence="3">
    <name type="scientific">marine sediment metagenome</name>
    <dbReference type="NCBI Taxonomy" id="412755"/>
    <lineage>
        <taxon>unclassified sequences</taxon>
        <taxon>metagenomes</taxon>
        <taxon>ecological metagenomes</taxon>
    </lineage>
</organism>
<dbReference type="InterPro" id="IPR032812">
    <property type="entry name" value="SbsA_Ig"/>
</dbReference>
<dbReference type="InterPro" id="IPR014755">
    <property type="entry name" value="Cu-Rt/internalin_Ig-like"/>
</dbReference>
<dbReference type="AlphaFoldDB" id="X1FE21"/>